<accession>A0A9P4I5M9</accession>
<protein>
    <submittedName>
        <fullName evidence="1">Uncharacterized protein</fullName>
    </submittedName>
</protein>
<comment type="caution">
    <text evidence="1">The sequence shown here is derived from an EMBL/GenBank/DDBJ whole genome shotgun (WGS) entry which is preliminary data.</text>
</comment>
<gene>
    <name evidence="1" type="ORF">NA57DRAFT_61328</name>
</gene>
<dbReference type="Proteomes" id="UP000799772">
    <property type="component" value="Unassembled WGS sequence"/>
</dbReference>
<sequence>MSRTAEPYFVLQSQSPETQGATVDDKIQNLPDTSVTLLRVPWARQGLNLFLNFQRRYDLNTFPTHLKFPAWYQSWLVQGLNRSPEVKSETVLFVVLGAFHGFHTSSPRDTPSYPQSLEQFQSLNVHWYDNSVSGALPPNSPHPVGEFLDIRHDEILKDVLVAINAAGLVTISHIIGRPPAAPGRLRRRASVGGWCTPKVRDALVKYGHWSNGAGAIEATEFSPDEFGFEHEDTGSVPREKYLIPYQGPLQLELSDPEKACFQYMVLG</sequence>
<evidence type="ECO:0000313" key="2">
    <source>
        <dbReference type="Proteomes" id="UP000799772"/>
    </source>
</evidence>
<dbReference type="AlphaFoldDB" id="A0A9P4I5M9"/>
<evidence type="ECO:0000313" key="1">
    <source>
        <dbReference type="EMBL" id="KAF2093622.1"/>
    </source>
</evidence>
<organism evidence="1 2">
    <name type="scientific">Rhizodiscina lignyota</name>
    <dbReference type="NCBI Taxonomy" id="1504668"/>
    <lineage>
        <taxon>Eukaryota</taxon>
        <taxon>Fungi</taxon>
        <taxon>Dikarya</taxon>
        <taxon>Ascomycota</taxon>
        <taxon>Pezizomycotina</taxon>
        <taxon>Dothideomycetes</taxon>
        <taxon>Pleosporomycetidae</taxon>
        <taxon>Aulographales</taxon>
        <taxon>Rhizodiscinaceae</taxon>
        <taxon>Rhizodiscina</taxon>
    </lineage>
</organism>
<dbReference type="EMBL" id="ML978137">
    <property type="protein sequence ID" value="KAF2093622.1"/>
    <property type="molecule type" value="Genomic_DNA"/>
</dbReference>
<keyword evidence="2" id="KW-1185">Reference proteome</keyword>
<proteinExistence type="predicted"/>
<reference evidence="1" key="1">
    <citation type="journal article" date="2020" name="Stud. Mycol.">
        <title>101 Dothideomycetes genomes: a test case for predicting lifestyles and emergence of pathogens.</title>
        <authorList>
            <person name="Haridas S."/>
            <person name="Albert R."/>
            <person name="Binder M."/>
            <person name="Bloem J."/>
            <person name="Labutti K."/>
            <person name="Salamov A."/>
            <person name="Andreopoulos B."/>
            <person name="Baker S."/>
            <person name="Barry K."/>
            <person name="Bills G."/>
            <person name="Bluhm B."/>
            <person name="Cannon C."/>
            <person name="Castanera R."/>
            <person name="Culley D."/>
            <person name="Daum C."/>
            <person name="Ezra D."/>
            <person name="Gonzalez J."/>
            <person name="Henrissat B."/>
            <person name="Kuo A."/>
            <person name="Liang C."/>
            <person name="Lipzen A."/>
            <person name="Lutzoni F."/>
            <person name="Magnuson J."/>
            <person name="Mondo S."/>
            <person name="Nolan M."/>
            <person name="Ohm R."/>
            <person name="Pangilinan J."/>
            <person name="Park H.-J."/>
            <person name="Ramirez L."/>
            <person name="Alfaro M."/>
            <person name="Sun H."/>
            <person name="Tritt A."/>
            <person name="Yoshinaga Y."/>
            <person name="Zwiers L.-H."/>
            <person name="Turgeon B."/>
            <person name="Goodwin S."/>
            <person name="Spatafora J."/>
            <person name="Crous P."/>
            <person name="Grigoriev I."/>
        </authorList>
    </citation>
    <scope>NUCLEOTIDE SEQUENCE</scope>
    <source>
        <strain evidence="1">CBS 133067</strain>
    </source>
</reference>
<name>A0A9P4I5M9_9PEZI</name>